<evidence type="ECO:0000256" key="4">
    <source>
        <dbReference type="ARBA" id="ARBA00022475"/>
    </source>
</evidence>
<keyword evidence="10" id="KW-0067">ATP-binding</keyword>
<dbReference type="Gene3D" id="6.10.340.10">
    <property type="match status" value="1"/>
</dbReference>
<proteinExistence type="predicted"/>
<evidence type="ECO:0000313" key="17">
    <source>
        <dbReference type="EMBL" id="OGI88510.1"/>
    </source>
</evidence>
<dbReference type="Proteomes" id="UP000176423">
    <property type="component" value="Unassembled WGS sequence"/>
</dbReference>
<organism evidence="17 18">
    <name type="scientific">Candidatus Nomurabacteria bacterium RIFCSPLOWO2_01_FULL_41_21</name>
    <dbReference type="NCBI Taxonomy" id="1801776"/>
    <lineage>
        <taxon>Bacteria</taxon>
        <taxon>Candidatus Nomuraibacteriota</taxon>
    </lineage>
</organism>
<dbReference type="AlphaFoldDB" id="A0A1F6X2Y7"/>
<keyword evidence="11 14" id="KW-1133">Transmembrane helix</keyword>
<evidence type="ECO:0000259" key="16">
    <source>
        <dbReference type="PROSITE" id="PS50885"/>
    </source>
</evidence>
<evidence type="ECO:0000256" key="6">
    <source>
        <dbReference type="ARBA" id="ARBA00022679"/>
    </source>
</evidence>
<keyword evidence="4" id="KW-1003">Cell membrane</keyword>
<evidence type="ECO:0000256" key="11">
    <source>
        <dbReference type="ARBA" id="ARBA00022989"/>
    </source>
</evidence>
<dbReference type="EC" id="2.7.13.3" evidence="3"/>
<keyword evidence="8" id="KW-0547">Nucleotide-binding</keyword>
<evidence type="ECO:0000256" key="10">
    <source>
        <dbReference type="ARBA" id="ARBA00022840"/>
    </source>
</evidence>
<dbReference type="InterPro" id="IPR003660">
    <property type="entry name" value="HAMP_dom"/>
</dbReference>
<dbReference type="SUPFAM" id="SSF47384">
    <property type="entry name" value="Homodimeric domain of signal transducing histidine kinase"/>
    <property type="match status" value="1"/>
</dbReference>
<feature type="domain" description="HAMP" evidence="16">
    <location>
        <begin position="93"/>
        <end position="145"/>
    </location>
</feature>
<accession>A0A1F6X2Y7</accession>
<dbReference type="InterPro" id="IPR004358">
    <property type="entry name" value="Sig_transdc_His_kin-like_C"/>
</dbReference>
<dbReference type="InterPro" id="IPR003594">
    <property type="entry name" value="HATPase_dom"/>
</dbReference>
<dbReference type="PRINTS" id="PR00344">
    <property type="entry name" value="BCTRLSENSOR"/>
</dbReference>
<evidence type="ECO:0000256" key="9">
    <source>
        <dbReference type="ARBA" id="ARBA00022777"/>
    </source>
</evidence>
<dbReference type="InterPro" id="IPR036890">
    <property type="entry name" value="HATPase_C_sf"/>
</dbReference>
<keyword evidence="5" id="KW-0597">Phosphoprotein</keyword>
<dbReference type="FunFam" id="3.30.565.10:FF:000006">
    <property type="entry name" value="Sensor histidine kinase WalK"/>
    <property type="match status" value="1"/>
</dbReference>
<evidence type="ECO:0000313" key="18">
    <source>
        <dbReference type="Proteomes" id="UP000176423"/>
    </source>
</evidence>
<dbReference type="GO" id="GO:0005524">
    <property type="term" value="F:ATP binding"/>
    <property type="evidence" value="ECO:0007669"/>
    <property type="project" value="UniProtKB-KW"/>
</dbReference>
<comment type="catalytic activity">
    <reaction evidence="1">
        <text>ATP + protein L-histidine = ADP + protein N-phospho-L-histidine.</text>
        <dbReference type="EC" id="2.7.13.3"/>
    </reaction>
</comment>
<dbReference type="InterPro" id="IPR003661">
    <property type="entry name" value="HisK_dim/P_dom"/>
</dbReference>
<name>A0A1F6X2Y7_9BACT</name>
<feature type="domain" description="Histidine kinase" evidence="15">
    <location>
        <begin position="160"/>
        <end position="380"/>
    </location>
</feature>
<dbReference type="PROSITE" id="PS50109">
    <property type="entry name" value="HIS_KIN"/>
    <property type="match status" value="1"/>
</dbReference>
<sequence>MERTMQNLPTAKEESLIPTSKVKKPIFGRLFWAFALLSLFIVIVNLLLVIYTFSDLFYMISTDEIVQKLTGNLIFLVLFIAIPCVFLSVSISSDIAKPIRQIGGSIRELVKGNLDVNIKTARRDEFGNLIGLFNGLVSRMKSVRFRDQELSKMKSKFITVASHQLRTPSSGVGWGLDLLLKESAGALNEEQKQIVRICQDRNLEMIGIVNDLMSVTQIEESDLYYEFQEVEIDTLLGKIINEFSMEAKMKNIGIQFENKVAEHFKIVADPNRLATVFGNIIENAIQYGDKNTTIEVAMHKEDNNILIQIINQGIGITEDDQERIFSKFFRGENALKLKPNGSGLGLYIARKIISEHKGKISFYGDKDGKTTFNIYLPIHQELIATKTKTEEFLEAI</sequence>
<dbReference type="GO" id="GO:0005886">
    <property type="term" value="C:plasma membrane"/>
    <property type="evidence" value="ECO:0007669"/>
    <property type="project" value="UniProtKB-SubCell"/>
</dbReference>
<dbReference type="SUPFAM" id="SSF55874">
    <property type="entry name" value="ATPase domain of HSP90 chaperone/DNA topoisomerase II/histidine kinase"/>
    <property type="match status" value="1"/>
</dbReference>
<reference evidence="17 18" key="1">
    <citation type="journal article" date="2016" name="Nat. Commun.">
        <title>Thousands of microbial genomes shed light on interconnected biogeochemical processes in an aquifer system.</title>
        <authorList>
            <person name="Anantharaman K."/>
            <person name="Brown C.T."/>
            <person name="Hug L.A."/>
            <person name="Sharon I."/>
            <person name="Castelle C.J."/>
            <person name="Probst A.J."/>
            <person name="Thomas B.C."/>
            <person name="Singh A."/>
            <person name="Wilkins M.J."/>
            <person name="Karaoz U."/>
            <person name="Brodie E.L."/>
            <person name="Williams K.H."/>
            <person name="Hubbard S.S."/>
            <person name="Banfield J.F."/>
        </authorList>
    </citation>
    <scope>NUCLEOTIDE SEQUENCE [LARGE SCALE GENOMIC DNA]</scope>
</reference>
<evidence type="ECO:0000256" key="12">
    <source>
        <dbReference type="ARBA" id="ARBA00023012"/>
    </source>
</evidence>
<dbReference type="CDD" id="cd06225">
    <property type="entry name" value="HAMP"/>
    <property type="match status" value="1"/>
</dbReference>
<dbReference type="STRING" id="1801776.A2914_01915"/>
<evidence type="ECO:0000256" key="3">
    <source>
        <dbReference type="ARBA" id="ARBA00012438"/>
    </source>
</evidence>
<dbReference type="Pfam" id="PF02518">
    <property type="entry name" value="HATPase_c"/>
    <property type="match status" value="1"/>
</dbReference>
<dbReference type="Pfam" id="PF00512">
    <property type="entry name" value="HisKA"/>
    <property type="match status" value="1"/>
</dbReference>
<keyword evidence="6" id="KW-0808">Transferase</keyword>
<dbReference type="PANTHER" id="PTHR45528:SF1">
    <property type="entry name" value="SENSOR HISTIDINE KINASE CPXA"/>
    <property type="match status" value="1"/>
</dbReference>
<comment type="subcellular location">
    <subcellularLocation>
        <location evidence="2">Cell membrane</location>
        <topology evidence="2">Multi-pass membrane protein</topology>
    </subcellularLocation>
</comment>
<gene>
    <name evidence="17" type="ORF">A2914_01915</name>
</gene>
<keyword evidence="12" id="KW-0902">Two-component regulatory system</keyword>
<evidence type="ECO:0000256" key="13">
    <source>
        <dbReference type="ARBA" id="ARBA00023136"/>
    </source>
</evidence>
<dbReference type="InterPro" id="IPR005467">
    <property type="entry name" value="His_kinase_dom"/>
</dbReference>
<dbReference type="InterPro" id="IPR050398">
    <property type="entry name" value="HssS/ArlS-like"/>
</dbReference>
<evidence type="ECO:0000256" key="14">
    <source>
        <dbReference type="SAM" id="Phobius"/>
    </source>
</evidence>
<protein>
    <recommendedName>
        <fullName evidence="3">histidine kinase</fullName>
        <ecNumber evidence="3">2.7.13.3</ecNumber>
    </recommendedName>
</protein>
<dbReference type="EMBL" id="MFVA01000014">
    <property type="protein sequence ID" value="OGI88510.1"/>
    <property type="molecule type" value="Genomic_DNA"/>
</dbReference>
<evidence type="ECO:0000259" key="15">
    <source>
        <dbReference type="PROSITE" id="PS50109"/>
    </source>
</evidence>
<feature type="transmembrane region" description="Helical" evidence="14">
    <location>
        <begin position="73"/>
        <end position="91"/>
    </location>
</feature>
<evidence type="ECO:0000256" key="8">
    <source>
        <dbReference type="ARBA" id="ARBA00022741"/>
    </source>
</evidence>
<keyword evidence="9" id="KW-0418">Kinase</keyword>
<evidence type="ECO:0000256" key="7">
    <source>
        <dbReference type="ARBA" id="ARBA00022692"/>
    </source>
</evidence>
<dbReference type="PANTHER" id="PTHR45528">
    <property type="entry name" value="SENSOR HISTIDINE KINASE CPXA"/>
    <property type="match status" value="1"/>
</dbReference>
<comment type="caution">
    <text evidence="17">The sequence shown here is derived from an EMBL/GenBank/DDBJ whole genome shotgun (WGS) entry which is preliminary data.</text>
</comment>
<evidence type="ECO:0000256" key="2">
    <source>
        <dbReference type="ARBA" id="ARBA00004651"/>
    </source>
</evidence>
<dbReference type="CDD" id="cd00082">
    <property type="entry name" value="HisKA"/>
    <property type="match status" value="1"/>
</dbReference>
<dbReference type="Pfam" id="PF00672">
    <property type="entry name" value="HAMP"/>
    <property type="match status" value="1"/>
</dbReference>
<dbReference type="SMART" id="SM00304">
    <property type="entry name" value="HAMP"/>
    <property type="match status" value="1"/>
</dbReference>
<dbReference type="SUPFAM" id="SSF158472">
    <property type="entry name" value="HAMP domain-like"/>
    <property type="match status" value="1"/>
</dbReference>
<dbReference type="PROSITE" id="PS50885">
    <property type="entry name" value="HAMP"/>
    <property type="match status" value="1"/>
</dbReference>
<dbReference type="SMART" id="SM00387">
    <property type="entry name" value="HATPase_c"/>
    <property type="match status" value="1"/>
</dbReference>
<dbReference type="Gene3D" id="3.30.565.10">
    <property type="entry name" value="Histidine kinase-like ATPase, C-terminal domain"/>
    <property type="match status" value="1"/>
</dbReference>
<feature type="transmembrane region" description="Helical" evidence="14">
    <location>
        <begin position="30"/>
        <end position="53"/>
    </location>
</feature>
<dbReference type="Gene3D" id="1.10.287.130">
    <property type="match status" value="1"/>
</dbReference>
<dbReference type="InterPro" id="IPR036097">
    <property type="entry name" value="HisK_dim/P_sf"/>
</dbReference>
<dbReference type="GO" id="GO:0000155">
    <property type="term" value="F:phosphorelay sensor kinase activity"/>
    <property type="evidence" value="ECO:0007669"/>
    <property type="project" value="InterPro"/>
</dbReference>
<dbReference type="SMART" id="SM00388">
    <property type="entry name" value="HisKA"/>
    <property type="match status" value="1"/>
</dbReference>
<evidence type="ECO:0000256" key="1">
    <source>
        <dbReference type="ARBA" id="ARBA00000085"/>
    </source>
</evidence>
<keyword evidence="13 14" id="KW-0472">Membrane</keyword>
<keyword evidence="7 14" id="KW-0812">Transmembrane</keyword>
<evidence type="ECO:0000256" key="5">
    <source>
        <dbReference type="ARBA" id="ARBA00022553"/>
    </source>
</evidence>